<evidence type="ECO:0000313" key="6">
    <source>
        <dbReference type="EMBL" id="MDQ0190886.1"/>
    </source>
</evidence>
<sequence length="219" mass="24318">MIELHPDQQSWTDNYKLLIGSIVPRPIAFVSTVNNAGDRNLAAFSFFNGVCPKPFIISFAPMRRADGSKKDTLRNIEETGEFVVNIVSEPIAAQMNVTSPTPEFPPEVDEWEVSGLTPTASVKVRPPRVLESPIHLECELVQVLDFGEAQAGAGSLVLGKVVLVHVREDVYHHGRIDPDVLRPVARMAGAEYARATDRFEMPRPRAEDWLRQHGQGDKP</sequence>
<dbReference type="Pfam" id="PF01613">
    <property type="entry name" value="Flavin_Reduct"/>
    <property type="match status" value="1"/>
</dbReference>
<dbReference type="PANTHER" id="PTHR33798">
    <property type="entry name" value="FLAVOPROTEIN OXYGENASE"/>
    <property type="match status" value="1"/>
</dbReference>
<feature type="domain" description="Flavin reductase like" evidence="5">
    <location>
        <begin position="20"/>
        <end position="178"/>
    </location>
</feature>
<keyword evidence="2" id="KW-0285">Flavoprotein</keyword>
<keyword evidence="3" id="KW-0288">FMN</keyword>
<dbReference type="EMBL" id="JAUSTP010000026">
    <property type="protein sequence ID" value="MDQ0190886.1"/>
    <property type="molecule type" value="Genomic_DNA"/>
</dbReference>
<evidence type="ECO:0000256" key="3">
    <source>
        <dbReference type="ARBA" id="ARBA00022643"/>
    </source>
</evidence>
<keyword evidence="7" id="KW-1185">Reference proteome</keyword>
<dbReference type="PANTHER" id="PTHR33798:SF5">
    <property type="entry name" value="FLAVIN REDUCTASE LIKE DOMAIN-CONTAINING PROTEIN"/>
    <property type="match status" value="1"/>
</dbReference>
<protein>
    <submittedName>
        <fullName evidence="6">Flavin reductase (DIM6/NTAB) family NADH-FMN oxidoreductase RutF</fullName>
    </submittedName>
</protein>
<evidence type="ECO:0000256" key="2">
    <source>
        <dbReference type="ARBA" id="ARBA00022630"/>
    </source>
</evidence>
<evidence type="ECO:0000313" key="7">
    <source>
        <dbReference type="Proteomes" id="UP001232973"/>
    </source>
</evidence>
<evidence type="ECO:0000256" key="1">
    <source>
        <dbReference type="ARBA" id="ARBA00001917"/>
    </source>
</evidence>
<dbReference type="InterPro" id="IPR012349">
    <property type="entry name" value="Split_barrel_FMN-bd"/>
</dbReference>
<dbReference type="Gene3D" id="2.30.110.10">
    <property type="entry name" value="Electron Transport, Fmn-binding Protein, Chain A"/>
    <property type="match status" value="1"/>
</dbReference>
<gene>
    <name evidence="6" type="ORF">J2S03_002753</name>
</gene>
<comment type="caution">
    <text evidence="6">The sequence shown here is derived from an EMBL/GenBank/DDBJ whole genome shotgun (WGS) entry which is preliminary data.</text>
</comment>
<comment type="similarity">
    <text evidence="4">Belongs to the flavoredoxin family.</text>
</comment>
<dbReference type="RefSeq" id="WP_307016598.1">
    <property type="nucleotide sequence ID" value="NZ_CP067097.1"/>
</dbReference>
<dbReference type="Proteomes" id="UP001232973">
    <property type="component" value="Unassembled WGS sequence"/>
</dbReference>
<name>A0ABT9XKQ0_9BACL</name>
<comment type="cofactor">
    <cofactor evidence="1">
        <name>FMN</name>
        <dbReference type="ChEBI" id="CHEBI:58210"/>
    </cofactor>
</comment>
<dbReference type="SMART" id="SM00903">
    <property type="entry name" value="Flavin_Reduct"/>
    <property type="match status" value="1"/>
</dbReference>
<dbReference type="SUPFAM" id="SSF50475">
    <property type="entry name" value="FMN-binding split barrel"/>
    <property type="match status" value="1"/>
</dbReference>
<dbReference type="InterPro" id="IPR002563">
    <property type="entry name" value="Flavin_Rdtase-like_dom"/>
</dbReference>
<organism evidence="6 7">
    <name type="scientific">Alicyclobacillus cycloheptanicus</name>
    <dbReference type="NCBI Taxonomy" id="1457"/>
    <lineage>
        <taxon>Bacteria</taxon>
        <taxon>Bacillati</taxon>
        <taxon>Bacillota</taxon>
        <taxon>Bacilli</taxon>
        <taxon>Bacillales</taxon>
        <taxon>Alicyclobacillaceae</taxon>
        <taxon>Alicyclobacillus</taxon>
    </lineage>
</organism>
<reference evidence="6 7" key="1">
    <citation type="submission" date="2023-07" db="EMBL/GenBank/DDBJ databases">
        <title>Genomic Encyclopedia of Type Strains, Phase IV (KMG-IV): sequencing the most valuable type-strain genomes for metagenomic binning, comparative biology and taxonomic classification.</title>
        <authorList>
            <person name="Goeker M."/>
        </authorList>
    </citation>
    <scope>NUCLEOTIDE SEQUENCE [LARGE SCALE GENOMIC DNA]</scope>
    <source>
        <strain evidence="6 7">DSM 4006</strain>
    </source>
</reference>
<proteinExistence type="inferred from homology"/>
<evidence type="ECO:0000259" key="5">
    <source>
        <dbReference type="SMART" id="SM00903"/>
    </source>
</evidence>
<accession>A0ABT9XKQ0</accession>
<evidence type="ECO:0000256" key="4">
    <source>
        <dbReference type="ARBA" id="ARBA00038054"/>
    </source>
</evidence>